<sequence length="206" mass="22653">MILEEKNVVLVGIKIDGQSRELLGWALAKAAEAGDCVIAVHVCRSSDETLKDKSIVDSYIEAYEGLCNTKKVDLISQVLTGSSIRKALVKEAKNHETMAVVVGTSKPDTLGVWESTAKYCAKKLPPSTDVVAINKGKIVYRRCPNNEQPGLAGDDSRPSVSRIDNTILEEKANLNLVTLRRIQKLLNHFLIWLRAPKLVLCIAMKT</sequence>
<feature type="domain" description="UspA" evidence="1">
    <location>
        <begin position="9"/>
        <end position="125"/>
    </location>
</feature>
<organism evidence="2 3">
    <name type="scientific">Rubus argutus</name>
    <name type="common">Southern blackberry</name>
    <dbReference type="NCBI Taxonomy" id="59490"/>
    <lineage>
        <taxon>Eukaryota</taxon>
        <taxon>Viridiplantae</taxon>
        <taxon>Streptophyta</taxon>
        <taxon>Embryophyta</taxon>
        <taxon>Tracheophyta</taxon>
        <taxon>Spermatophyta</taxon>
        <taxon>Magnoliopsida</taxon>
        <taxon>eudicotyledons</taxon>
        <taxon>Gunneridae</taxon>
        <taxon>Pentapetalae</taxon>
        <taxon>rosids</taxon>
        <taxon>fabids</taxon>
        <taxon>Rosales</taxon>
        <taxon>Rosaceae</taxon>
        <taxon>Rosoideae</taxon>
        <taxon>Rosoideae incertae sedis</taxon>
        <taxon>Rubus</taxon>
    </lineage>
</organism>
<keyword evidence="3" id="KW-1185">Reference proteome</keyword>
<dbReference type="CDD" id="cd00293">
    <property type="entry name" value="USP-like"/>
    <property type="match status" value="1"/>
</dbReference>
<name>A0AAW1XZR4_RUBAR</name>
<dbReference type="PANTHER" id="PTHR47583">
    <property type="entry name" value="ADENINE NUCLEOTIDE ALPHA HYDROLASES-LIKE SUPERFAMILY PROTEIN"/>
    <property type="match status" value="1"/>
</dbReference>
<accession>A0AAW1XZR4</accession>
<evidence type="ECO:0000313" key="2">
    <source>
        <dbReference type="EMBL" id="KAK9941590.1"/>
    </source>
</evidence>
<evidence type="ECO:0000313" key="3">
    <source>
        <dbReference type="Proteomes" id="UP001457282"/>
    </source>
</evidence>
<dbReference type="InterPro" id="IPR014729">
    <property type="entry name" value="Rossmann-like_a/b/a_fold"/>
</dbReference>
<dbReference type="Pfam" id="PF00582">
    <property type="entry name" value="Usp"/>
    <property type="match status" value="1"/>
</dbReference>
<reference evidence="2 3" key="1">
    <citation type="journal article" date="2023" name="G3 (Bethesda)">
        <title>A chromosome-length genome assembly and annotation of blackberry (Rubus argutus, cv. 'Hillquist').</title>
        <authorList>
            <person name="Bruna T."/>
            <person name="Aryal R."/>
            <person name="Dudchenko O."/>
            <person name="Sargent D.J."/>
            <person name="Mead D."/>
            <person name="Buti M."/>
            <person name="Cavallini A."/>
            <person name="Hytonen T."/>
            <person name="Andres J."/>
            <person name="Pham M."/>
            <person name="Weisz D."/>
            <person name="Mascagni F."/>
            <person name="Usai G."/>
            <person name="Natali L."/>
            <person name="Bassil N."/>
            <person name="Fernandez G.E."/>
            <person name="Lomsadze A."/>
            <person name="Armour M."/>
            <person name="Olukolu B."/>
            <person name="Poorten T."/>
            <person name="Britton C."/>
            <person name="Davik J."/>
            <person name="Ashrafi H."/>
            <person name="Aiden E.L."/>
            <person name="Borodovsky M."/>
            <person name="Worthington M."/>
        </authorList>
    </citation>
    <scope>NUCLEOTIDE SEQUENCE [LARGE SCALE GENOMIC DNA]</scope>
    <source>
        <strain evidence="2">PI 553951</strain>
    </source>
</reference>
<dbReference type="SUPFAM" id="SSF52402">
    <property type="entry name" value="Adenine nucleotide alpha hydrolases-like"/>
    <property type="match status" value="1"/>
</dbReference>
<dbReference type="InterPro" id="IPR006016">
    <property type="entry name" value="UspA"/>
</dbReference>
<dbReference type="PANTHER" id="PTHR47583:SF1">
    <property type="entry name" value="ADENINE NUCLEOTIDE ALPHA HYDROLASES-LIKE SUPERFAMILY PROTEIN"/>
    <property type="match status" value="1"/>
</dbReference>
<protein>
    <recommendedName>
        <fullName evidence="1">UspA domain-containing protein</fullName>
    </recommendedName>
</protein>
<dbReference type="Gene3D" id="3.40.50.620">
    <property type="entry name" value="HUPs"/>
    <property type="match status" value="1"/>
</dbReference>
<dbReference type="AlphaFoldDB" id="A0AAW1XZR4"/>
<proteinExistence type="predicted"/>
<gene>
    <name evidence="2" type="ORF">M0R45_007292</name>
</gene>
<dbReference type="Proteomes" id="UP001457282">
    <property type="component" value="Unassembled WGS sequence"/>
</dbReference>
<dbReference type="EMBL" id="JBEDUW010000002">
    <property type="protein sequence ID" value="KAK9941590.1"/>
    <property type="molecule type" value="Genomic_DNA"/>
</dbReference>
<comment type="caution">
    <text evidence="2">The sequence shown here is derived from an EMBL/GenBank/DDBJ whole genome shotgun (WGS) entry which is preliminary data.</text>
</comment>
<evidence type="ECO:0000259" key="1">
    <source>
        <dbReference type="Pfam" id="PF00582"/>
    </source>
</evidence>